<accession>A0A8J3LV66</accession>
<sequence>MISGRQPGQRQPEDSRREDATVRKIVEIEPAPAGWYARWGLRPEQTRTSPVTVWAIVEDDTTGVREVVGVDAFGQWPGRAENEPDWEFVRYVFQPAGTPQPDDLFNPVHTAAERVPHMQR</sequence>
<keyword evidence="3" id="KW-1185">Reference proteome</keyword>
<dbReference type="Proteomes" id="UP000653674">
    <property type="component" value="Unassembled WGS sequence"/>
</dbReference>
<protein>
    <submittedName>
        <fullName evidence="2">Uncharacterized protein</fullName>
    </submittedName>
</protein>
<reference evidence="2" key="1">
    <citation type="submission" date="2021-01" db="EMBL/GenBank/DDBJ databases">
        <title>Whole genome shotgun sequence of Planosporangium flavigriseum NBRC 105377.</title>
        <authorList>
            <person name="Komaki H."/>
            <person name="Tamura T."/>
        </authorList>
    </citation>
    <scope>NUCLEOTIDE SEQUENCE</scope>
    <source>
        <strain evidence="2">NBRC 105377</strain>
    </source>
</reference>
<dbReference type="AlphaFoldDB" id="A0A8J3LV66"/>
<gene>
    <name evidence="2" type="ORF">Pfl04_01490</name>
</gene>
<evidence type="ECO:0000313" key="2">
    <source>
        <dbReference type="EMBL" id="GIG71745.1"/>
    </source>
</evidence>
<evidence type="ECO:0000256" key="1">
    <source>
        <dbReference type="SAM" id="MobiDB-lite"/>
    </source>
</evidence>
<evidence type="ECO:0000313" key="3">
    <source>
        <dbReference type="Proteomes" id="UP000653674"/>
    </source>
</evidence>
<organism evidence="2 3">
    <name type="scientific">Planosporangium flavigriseum</name>
    <dbReference type="NCBI Taxonomy" id="373681"/>
    <lineage>
        <taxon>Bacteria</taxon>
        <taxon>Bacillati</taxon>
        <taxon>Actinomycetota</taxon>
        <taxon>Actinomycetes</taxon>
        <taxon>Micromonosporales</taxon>
        <taxon>Micromonosporaceae</taxon>
        <taxon>Planosporangium</taxon>
    </lineage>
</organism>
<feature type="region of interest" description="Disordered" evidence="1">
    <location>
        <begin position="1"/>
        <end position="20"/>
    </location>
</feature>
<feature type="compositionally biased region" description="Basic and acidic residues" evidence="1">
    <location>
        <begin position="11"/>
        <end position="20"/>
    </location>
</feature>
<name>A0A8J3LV66_9ACTN</name>
<comment type="caution">
    <text evidence="2">The sequence shown here is derived from an EMBL/GenBank/DDBJ whole genome shotgun (WGS) entry which is preliminary data.</text>
</comment>
<proteinExistence type="predicted"/>
<dbReference type="EMBL" id="BONU01000001">
    <property type="protein sequence ID" value="GIG71745.1"/>
    <property type="molecule type" value="Genomic_DNA"/>
</dbReference>